<evidence type="ECO:0000313" key="3">
    <source>
        <dbReference type="Proteomes" id="UP000622552"/>
    </source>
</evidence>
<dbReference type="RefSeq" id="WP_197001198.1">
    <property type="nucleotide sequence ID" value="NZ_BONS01000032.1"/>
</dbReference>
<gene>
    <name evidence="2" type="ORF">IW245_000087</name>
</gene>
<protein>
    <submittedName>
        <fullName evidence="2">Uncharacterized protein</fullName>
    </submittedName>
</protein>
<reference evidence="2" key="1">
    <citation type="submission" date="2020-11" db="EMBL/GenBank/DDBJ databases">
        <title>Sequencing the genomes of 1000 actinobacteria strains.</title>
        <authorList>
            <person name="Klenk H.-P."/>
        </authorList>
    </citation>
    <scope>NUCLEOTIDE SEQUENCE</scope>
    <source>
        <strain evidence="2">DSM 45356</strain>
    </source>
</reference>
<accession>A0A8J7G579</accession>
<evidence type="ECO:0000313" key="2">
    <source>
        <dbReference type="EMBL" id="MBG6133893.1"/>
    </source>
</evidence>
<sequence>MSQDALSALATAISDQARAVDMLVVPVTPGEDGGFAVELTSEHMTAKDFLALAGAAGARMFYIETTPLDPDDLFDGLDEDEFDEDVWGQLDGFRAEAAARTDQVSQVELAFVAGSVLHLWSVQADWVTDLANRIRALVPEIVVESRSRAEVDVEGLATRLADSAEFRAVRFQARTTAAIDLLAELRALEEAEGPRAYEVRQVVTRAGEIIEERRTAIYNQLRPTFPDLALLLAKDPDWVNGGVISLRREAVDQFLAQHADGYLPTTLDRDRIMNLTPVGKRRKNPVQGPPDSVFD</sequence>
<name>A0A8J7G579_9ACTN</name>
<dbReference type="AlphaFoldDB" id="A0A8J7G579"/>
<organism evidence="2 3">
    <name type="scientific">Longispora fulva</name>
    <dbReference type="NCBI Taxonomy" id="619741"/>
    <lineage>
        <taxon>Bacteria</taxon>
        <taxon>Bacillati</taxon>
        <taxon>Actinomycetota</taxon>
        <taxon>Actinomycetes</taxon>
        <taxon>Micromonosporales</taxon>
        <taxon>Micromonosporaceae</taxon>
        <taxon>Longispora</taxon>
    </lineage>
</organism>
<proteinExistence type="predicted"/>
<evidence type="ECO:0000256" key="1">
    <source>
        <dbReference type="SAM" id="MobiDB-lite"/>
    </source>
</evidence>
<keyword evidence="3" id="KW-1185">Reference proteome</keyword>
<comment type="caution">
    <text evidence="2">The sequence shown here is derived from an EMBL/GenBank/DDBJ whole genome shotgun (WGS) entry which is preliminary data.</text>
</comment>
<dbReference type="EMBL" id="JADOUF010000001">
    <property type="protein sequence ID" value="MBG6133893.1"/>
    <property type="molecule type" value="Genomic_DNA"/>
</dbReference>
<dbReference type="Proteomes" id="UP000622552">
    <property type="component" value="Unassembled WGS sequence"/>
</dbReference>
<feature type="region of interest" description="Disordered" evidence="1">
    <location>
        <begin position="276"/>
        <end position="295"/>
    </location>
</feature>